<proteinExistence type="predicted"/>
<dbReference type="EnsemblPlants" id="EMT26314">
    <property type="protein sequence ID" value="EMT26314"/>
    <property type="gene ID" value="F775_02801"/>
</dbReference>
<sequence length="171" mass="19142">MGSSSTTLKSVVATNGVPMTFAIHDYSMLWLMPPGSPATLIQIINFGHHRWHVKACPSDFITGVPNSVTLCIFTTLKYYLQQSPEDTNIAIEILDHTCEHTIFHKEQTLGECPMFVPLVLERSELEAAACVHAKDYILVRCTMKFTGGKRTPDNKSKWWCLLGRTVASFPI</sequence>
<reference evidence="1" key="1">
    <citation type="submission" date="2015-06" db="UniProtKB">
        <authorList>
            <consortium name="EnsemblPlants"/>
        </authorList>
    </citation>
    <scope>IDENTIFICATION</scope>
</reference>
<organism evidence="1">
    <name type="scientific">Aegilops tauschii</name>
    <name type="common">Tausch's goatgrass</name>
    <name type="synonym">Aegilops squarrosa</name>
    <dbReference type="NCBI Taxonomy" id="37682"/>
    <lineage>
        <taxon>Eukaryota</taxon>
        <taxon>Viridiplantae</taxon>
        <taxon>Streptophyta</taxon>
        <taxon>Embryophyta</taxon>
        <taxon>Tracheophyta</taxon>
        <taxon>Spermatophyta</taxon>
        <taxon>Magnoliopsida</taxon>
        <taxon>Liliopsida</taxon>
        <taxon>Poales</taxon>
        <taxon>Poaceae</taxon>
        <taxon>BOP clade</taxon>
        <taxon>Pooideae</taxon>
        <taxon>Triticodae</taxon>
        <taxon>Triticeae</taxon>
        <taxon>Triticinae</taxon>
        <taxon>Aegilops</taxon>
    </lineage>
</organism>
<name>M8BWJ1_AEGTA</name>
<protein>
    <submittedName>
        <fullName evidence="1">Uncharacterized protein</fullName>
    </submittedName>
</protein>
<accession>M8BWJ1</accession>
<dbReference type="AlphaFoldDB" id="M8BWJ1"/>
<evidence type="ECO:0000313" key="1">
    <source>
        <dbReference type="EnsemblPlants" id="EMT26314"/>
    </source>
</evidence>